<name>A0AAW8UIQ4_ENTCA</name>
<dbReference type="Proteomes" id="UP001268896">
    <property type="component" value="Unassembled WGS sequence"/>
</dbReference>
<evidence type="ECO:0000313" key="3">
    <source>
        <dbReference type="Proteomes" id="UP001268896"/>
    </source>
</evidence>
<dbReference type="RefSeq" id="WP_311903561.1">
    <property type="nucleotide sequence ID" value="NZ_JAMWTD010000007.1"/>
</dbReference>
<comment type="caution">
    <text evidence="2">The sequence shown here is derived from an EMBL/GenBank/DDBJ whole genome shotgun (WGS) entry which is preliminary data.</text>
</comment>
<dbReference type="AlphaFoldDB" id="A0AAW8UIQ4"/>
<dbReference type="EMBL" id="JARQDV010000001">
    <property type="protein sequence ID" value="MDT2963562.1"/>
    <property type="molecule type" value="Genomic_DNA"/>
</dbReference>
<proteinExistence type="predicted"/>
<feature type="region of interest" description="Disordered" evidence="1">
    <location>
        <begin position="1"/>
        <end position="41"/>
    </location>
</feature>
<evidence type="ECO:0000256" key="1">
    <source>
        <dbReference type="SAM" id="MobiDB-lite"/>
    </source>
</evidence>
<protein>
    <submittedName>
        <fullName evidence="2">Uncharacterized protein</fullName>
    </submittedName>
</protein>
<accession>A0AAW8UIQ4</accession>
<organism evidence="2 3">
    <name type="scientific">Enterococcus casseliflavus</name>
    <name type="common">Enterococcus flavescens</name>
    <dbReference type="NCBI Taxonomy" id="37734"/>
    <lineage>
        <taxon>Bacteria</taxon>
        <taxon>Bacillati</taxon>
        <taxon>Bacillota</taxon>
        <taxon>Bacilli</taxon>
        <taxon>Lactobacillales</taxon>
        <taxon>Enterococcaceae</taxon>
        <taxon>Enterococcus</taxon>
    </lineage>
</organism>
<sequence length="41" mass="4511">MVRHRGGKVGQAGKTLSKKSTSKQAKSKAGKILKRHQDKNH</sequence>
<reference evidence="2" key="1">
    <citation type="submission" date="2023-03" db="EMBL/GenBank/DDBJ databases">
        <authorList>
            <person name="Shen W."/>
            <person name="Cai J."/>
        </authorList>
    </citation>
    <scope>NUCLEOTIDE SEQUENCE</scope>
    <source>
        <strain evidence="2">K72-2</strain>
    </source>
</reference>
<feature type="compositionally biased region" description="Basic residues" evidence="1">
    <location>
        <begin position="16"/>
        <end position="41"/>
    </location>
</feature>
<evidence type="ECO:0000313" key="2">
    <source>
        <dbReference type="EMBL" id="MDT2963562.1"/>
    </source>
</evidence>
<gene>
    <name evidence="2" type="ORF">P7I32_03020</name>
</gene>